<dbReference type="InterPro" id="IPR002109">
    <property type="entry name" value="Glutaredoxin"/>
</dbReference>
<dbReference type="SUPFAM" id="SSF52833">
    <property type="entry name" value="Thioredoxin-like"/>
    <property type="match status" value="1"/>
</dbReference>
<dbReference type="Gene3D" id="3.40.30.10">
    <property type="entry name" value="Glutaredoxin"/>
    <property type="match status" value="1"/>
</dbReference>
<gene>
    <name evidence="2" type="ORF">AVDCRST_MAG20-1166</name>
</gene>
<reference evidence="2" key="1">
    <citation type="submission" date="2020-02" db="EMBL/GenBank/DDBJ databases">
        <authorList>
            <person name="Meier V. D."/>
        </authorList>
    </citation>
    <scope>NUCLEOTIDE SEQUENCE</scope>
    <source>
        <strain evidence="2">AVDCRST_MAG20</strain>
    </source>
</reference>
<dbReference type="PROSITE" id="PS51354">
    <property type="entry name" value="GLUTAREDOXIN_2"/>
    <property type="match status" value="1"/>
</dbReference>
<dbReference type="AlphaFoldDB" id="A0A6J4HQ04"/>
<name>A0A6J4HQ04_9ACTN</name>
<organism evidence="2">
    <name type="scientific">uncultured Acidimicrobiales bacterium</name>
    <dbReference type="NCBI Taxonomy" id="310071"/>
    <lineage>
        <taxon>Bacteria</taxon>
        <taxon>Bacillati</taxon>
        <taxon>Actinomycetota</taxon>
        <taxon>Acidimicrobiia</taxon>
        <taxon>Acidimicrobiales</taxon>
        <taxon>environmental samples</taxon>
    </lineage>
</organism>
<dbReference type="CDD" id="cd02976">
    <property type="entry name" value="NrdH"/>
    <property type="match status" value="1"/>
</dbReference>
<accession>A0A6J4HQ04</accession>
<evidence type="ECO:0000313" key="2">
    <source>
        <dbReference type="EMBL" id="CAA9229554.1"/>
    </source>
</evidence>
<evidence type="ECO:0000259" key="1">
    <source>
        <dbReference type="Pfam" id="PF00462"/>
    </source>
</evidence>
<feature type="domain" description="Glutaredoxin" evidence="1">
    <location>
        <begin position="14"/>
        <end position="71"/>
    </location>
</feature>
<proteinExistence type="predicted"/>
<dbReference type="Pfam" id="PF00462">
    <property type="entry name" value="Glutaredoxin"/>
    <property type="match status" value="1"/>
</dbReference>
<protein>
    <recommendedName>
        <fullName evidence="1">Glutaredoxin domain-containing protein</fullName>
    </recommendedName>
</protein>
<dbReference type="InterPro" id="IPR036249">
    <property type="entry name" value="Thioredoxin-like_sf"/>
</dbReference>
<sequence>MSETTDESRAPAGVTFFWRPGCGFCTRLRAGLEQAGVALDERNIWEDPDAAAFVRSVARGNETVPTVVARGSALVNPSAAEVLARLAD</sequence>
<dbReference type="EMBL" id="CADCSY010000046">
    <property type="protein sequence ID" value="CAA9229554.1"/>
    <property type="molecule type" value="Genomic_DNA"/>
</dbReference>